<dbReference type="InterPro" id="IPR005677">
    <property type="entry name" value="Fum_hydII"/>
</dbReference>
<dbReference type="InterPro" id="IPR024083">
    <property type="entry name" value="Fumarase/histidase_N"/>
</dbReference>
<dbReference type="InterPro" id="IPR000362">
    <property type="entry name" value="Fumarate_lyase_fam"/>
</dbReference>
<keyword evidence="3 4" id="KW-0456">Lyase</keyword>
<comment type="subunit">
    <text evidence="4">Homotetramer.</text>
</comment>
<dbReference type="PRINTS" id="PR00149">
    <property type="entry name" value="FUMRATELYASE"/>
</dbReference>
<dbReference type="STRING" id="742743.HMPREF9453_00839"/>
<dbReference type="Gene3D" id="1.10.275.10">
    <property type="entry name" value="Fumarase/aspartase (N-terminal domain)"/>
    <property type="match status" value="1"/>
</dbReference>
<feature type="binding site" evidence="4">
    <location>
        <position position="184"/>
    </location>
    <ligand>
        <name>substrate</name>
    </ligand>
</feature>
<feature type="binding site" evidence="4">
    <location>
        <begin position="136"/>
        <end position="138"/>
    </location>
    <ligand>
        <name>substrate</name>
    </ligand>
</feature>
<evidence type="ECO:0000256" key="4">
    <source>
        <dbReference type="HAMAP-Rule" id="MF_00743"/>
    </source>
</evidence>
<dbReference type="CDD" id="cd01362">
    <property type="entry name" value="Fumarase_classII"/>
    <property type="match status" value="1"/>
</dbReference>
<dbReference type="UniPathway" id="UPA00223">
    <property type="reaction ID" value="UER01007"/>
</dbReference>
<dbReference type="FunFam" id="1.10.40.30:FF:000002">
    <property type="entry name" value="Fumarate hydratase class II"/>
    <property type="match status" value="1"/>
</dbReference>
<dbReference type="PANTHER" id="PTHR11444:SF1">
    <property type="entry name" value="FUMARATE HYDRATASE, MITOCHONDRIAL"/>
    <property type="match status" value="1"/>
</dbReference>
<dbReference type="Proteomes" id="UP000003277">
    <property type="component" value="Unassembled WGS sequence"/>
</dbReference>
<feature type="binding site" evidence="4">
    <location>
        <begin position="321"/>
        <end position="323"/>
    </location>
    <ligand>
        <name>substrate</name>
    </ligand>
</feature>
<dbReference type="SUPFAM" id="SSF48557">
    <property type="entry name" value="L-aspartase-like"/>
    <property type="match status" value="1"/>
</dbReference>
<keyword evidence="4" id="KW-0816">Tricarboxylic acid cycle</keyword>
<dbReference type="Gene3D" id="1.20.200.10">
    <property type="entry name" value="Fumarase/aspartase (Central domain)"/>
    <property type="match status" value="1"/>
</dbReference>
<dbReference type="GO" id="GO:0006106">
    <property type="term" value="P:fumarate metabolic process"/>
    <property type="evidence" value="ECO:0007669"/>
    <property type="project" value="InterPro"/>
</dbReference>
<comment type="pathway">
    <text evidence="4">Carbohydrate metabolism; tricarboxylic acid cycle; (S)-malate from fumarate: step 1/1.</text>
</comment>
<sequence>MEYRIEHDSLGEVRVPADHMWGAQTQRSFENFKIGHVMPKEIIRAFAILKKCAAKVNEERGALAAEKGEAIRSACDEILAGKWEGEFPLVVYQTGSGTQSNMNMNEVVAHIANRKLKQEGSTLRVHPNDDVNMAQSSNDTFPTALHVAAVYSLHHYLYGPLNDLTATFEAKSREYMHTVKIGRTHVQDAVPLTFGQEVSGWVEMLKKSRSMIEDGEKYLHELAIGGTAVGTGLNSPKDFGDKVAKAISEETGFPFTSAANKFYALTGRDDMVFTHGALDALGGDCMKFADDIRLLAGGPRAGLGELTIPANEPGSSIMPGKVNPTQCEALTMVACRVHGNQSVISMASSQGRFELNVYAPVMADSFIESVKLLGAAIHSFDIHCARGIKVNKERMEELVEKSLMLVTALSPHIGYEKSAEIAKKAFKDNSSLREAALALGYVKPEEYDQWVVPKDMTHVDR</sequence>
<feature type="active site" evidence="4">
    <location>
        <position position="315"/>
    </location>
</feature>
<comment type="miscellaneous">
    <text evidence="4">There are 2 substrate-binding sites: the catalytic A site, and the non-catalytic B site that may play a role in the transfer of substrate or product between the active site and the solvent. Alternatively, the B site may bind allosteric effectors.</text>
</comment>
<dbReference type="GO" id="GO:0006099">
    <property type="term" value="P:tricarboxylic acid cycle"/>
    <property type="evidence" value="ECO:0007669"/>
    <property type="project" value="UniProtKB-UniRule"/>
</dbReference>
<evidence type="ECO:0000313" key="7">
    <source>
        <dbReference type="EMBL" id="EHO63249.1"/>
    </source>
</evidence>
<dbReference type="InterPro" id="IPR018951">
    <property type="entry name" value="Fumarase_C_C"/>
</dbReference>
<dbReference type="PROSITE" id="PS00163">
    <property type="entry name" value="FUMARATE_LYASES"/>
    <property type="match status" value="1"/>
</dbReference>
<comment type="function">
    <text evidence="4">Involved in the TCA cycle. Catalyzes the stereospecific interconversion of fumarate to L-malate.</text>
</comment>
<dbReference type="EC" id="4.2.1.2" evidence="4"/>
<keyword evidence="4" id="KW-0963">Cytoplasm</keyword>
<feature type="site" description="Important for catalytic activity" evidence="4">
    <location>
        <position position="328"/>
    </location>
</feature>
<dbReference type="Pfam" id="PF00206">
    <property type="entry name" value="Lyase_1"/>
    <property type="match status" value="1"/>
</dbReference>
<feature type="domain" description="Fumarase C C-terminal" evidence="6">
    <location>
        <begin position="405"/>
        <end position="458"/>
    </location>
</feature>
<dbReference type="InterPro" id="IPR022761">
    <property type="entry name" value="Fumarate_lyase_N"/>
</dbReference>
<dbReference type="InterPro" id="IPR020557">
    <property type="entry name" value="Fumarate_lyase_CS"/>
</dbReference>
<dbReference type="EMBL" id="ADLT01000018">
    <property type="protein sequence ID" value="EHO63249.1"/>
    <property type="molecule type" value="Genomic_DNA"/>
</dbReference>
<dbReference type="NCBIfam" id="TIGR00979">
    <property type="entry name" value="fumC_II"/>
    <property type="match status" value="1"/>
</dbReference>
<evidence type="ECO:0000256" key="2">
    <source>
        <dbReference type="ARBA" id="ARBA00009084"/>
    </source>
</evidence>
<dbReference type="GO" id="GO:0008797">
    <property type="term" value="F:aspartate ammonia-lyase activity"/>
    <property type="evidence" value="ECO:0007669"/>
    <property type="project" value="UniProtKB-EC"/>
</dbReference>
<dbReference type="HOGENOM" id="CLU_021594_4_1_9"/>
<dbReference type="PANTHER" id="PTHR11444">
    <property type="entry name" value="ASPARTATEAMMONIA/ARGININOSUCCINATE/ADENYLOSUCCINATE LYASE"/>
    <property type="match status" value="1"/>
</dbReference>
<comment type="caution">
    <text evidence="7">The sequence shown here is derived from an EMBL/GenBank/DDBJ whole genome shotgun (WGS) entry which is preliminary data.</text>
</comment>
<evidence type="ECO:0000259" key="6">
    <source>
        <dbReference type="Pfam" id="PF10415"/>
    </source>
</evidence>
<name>H1CZQ1_9FIRM</name>
<keyword evidence="8" id="KW-1185">Reference proteome</keyword>
<reference evidence="7 8" key="1">
    <citation type="submission" date="2011-11" db="EMBL/GenBank/DDBJ databases">
        <title>The Genome Sequence of Dialister succinatiphilus YIT 11850.</title>
        <authorList>
            <consortium name="The Broad Institute Genome Sequencing Platform"/>
            <person name="Earl A."/>
            <person name="Ward D."/>
            <person name="Feldgarden M."/>
            <person name="Gevers D."/>
            <person name="Morotomi M."/>
            <person name="Young S.K."/>
            <person name="Zeng Q."/>
            <person name="Gargeya S."/>
            <person name="Fitzgerald M."/>
            <person name="Haas B."/>
            <person name="Abouelleil A."/>
            <person name="Alvarado L."/>
            <person name="Arachchi H.M."/>
            <person name="Berlin A."/>
            <person name="Brown A."/>
            <person name="Chapman S.B."/>
            <person name="Dunbar C."/>
            <person name="Gearin G."/>
            <person name="Goldberg J."/>
            <person name="Griggs A."/>
            <person name="Gujja S."/>
            <person name="Heiman D."/>
            <person name="Howarth C."/>
            <person name="Lui A."/>
            <person name="MacDonald P.J.P."/>
            <person name="Montmayeur A."/>
            <person name="Murphy C."/>
            <person name="Neiman D."/>
            <person name="Pearson M."/>
            <person name="Priest M."/>
            <person name="Roberts A."/>
            <person name="Saif S."/>
            <person name="Shea T."/>
            <person name="Sisk P."/>
            <person name="Stolte C."/>
            <person name="Sykes S."/>
            <person name="Wortman J."/>
            <person name="Nusbaum C."/>
            <person name="Birren B."/>
        </authorList>
    </citation>
    <scope>NUCLEOTIDE SEQUENCE [LARGE SCALE GENOMIC DNA]</scope>
    <source>
        <strain evidence="7 8">YIT 11850</strain>
    </source>
</reference>
<comment type="catalytic activity">
    <reaction evidence="4">
        <text>(S)-malate = fumarate + H2O</text>
        <dbReference type="Rhea" id="RHEA:12460"/>
        <dbReference type="ChEBI" id="CHEBI:15377"/>
        <dbReference type="ChEBI" id="CHEBI:15589"/>
        <dbReference type="ChEBI" id="CHEBI:29806"/>
        <dbReference type="EC" id="4.2.1.2"/>
    </reaction>
</comment>
<evidence type="ECO:0000256" key="1">
    <source>
        <dbReference type="ARBA" id="ARBA00001494"/>
    </source>
</evidence>
<dbReference type="AlphaFoldDB" id="H1CZQ1"/>
<dbReference type="GO" id="GO:0006108">
    <property type="term" value="P:malate metabolic process"/>
    <property type="evidence" value="ECO:0007669"/>
    <property type="project" value="TreeGrafter"/>
</dbReference>
<feature type="binding site" evidence="4">
    <location>
        <position position="316"/>
    </location>
    <ligand>
        <name>substrate</name>
    </ligand>
</feature>
<dbReference type="GO" id="GO:0004333">
    <property type="term" value="F:fumarate hydratase activity"/>
    <property type="evidence" value="ECO:0007669"/>
    <property type="project" value="UniProtKB-UniRule"/>
</dbReference>
<dbReference type="Pfam" id="PF10415">
    <property type="entry name" value="FumaraseC_C"/>
    <property type="match status" value="1"/>
</dbReference>
<dbReference type="FunFam" id="1.10.275.10:FF:000001">
    <property type="entry name" value="Fumarate hydratase, mitochondrial"/>
    <property type="match status" value="1"/>
</dbReference>
<dbReference type="PATRIC" id="fig|742743.3.peg.853"/>
<organism evidence="7 8">
    <name type="scientific">Dialister succinatiphilus YIT 11850</name>
    <dbReference type="NCBI Taxonomy" id="742743"/>
    <lineage>
        <taxon>Bacteria</taxon>
        <taxon>Bacillati</taxon>
        <taxon>Bacillota</taxon>
        <taxon>Negativicutes</taxon>
        <taxon>Veillonellales</taxon>
        <taxon>Veillonellaceae</taxon>
        <taxon>Dialister</taxon>
    </lineage>
</organism>
<feature type="domain" description="Fumarate lyase N-terminal" evidence="5">
    <location>
        <begin position="11"/>
        <end position="339"/>
    </location>
</feature>
<dbReference type="HAMAP" id="MF_00743">
    <property type="entry name" value="FumaraseC"/>
    <property type="match status" value="1"/>
</dbReference>
<dbReference type="RefSeq" id="WP_008859343.1">
    <property type="nucleotide sequence ID" value="NZ_JH591187.1"/>
</dbReference>
<dbReference type="eggNOG" id="COG0114">
    <property type="taxonomic scope" value="Bacteria"/>
</dbReference>
<feature type="binding site" evidence="4">
    <location>
        <begin position="96"/>
        <end position="98"/>
    </location>
    <ligand>
        <name>substrate</name>
    </ligand>
</feature>
<accession>H1CZQ1</accession>
<feature type="binding site" description="in site B" evidence="4">
    <location>
        <begin position="126"/>
        <end position="129"/>
    </location>
    <ligand>
        <name>substrate</name>
    </ligand>
</feature>
<dbReference type="FunFam" id="1.20.200.10:FF:000001">
    <property type="entry name" value="Fumarate hydratase, mitochondrial"/>
    <property type="match status" value="1"/>
</dbReference>
<gene>
    <name evidence="4" type="primary">fumC</name>
    <name evidence="7" type="ORF">HMPREF9453_00839</name>
</gene>
<comment type="catalytic activity">
    <reaction evidence="1">
        <text>L-aspartate = fumarate + NH4(+)</text>
        <dbReference type="Rhea" id="RHEA:16601"/>
        <dbReference type="ChEBI" id="CHEBI:28938"/>
        <dbReference type="ChEBI" id="CHEBI:29806"/>
        <dbReference type="ChEBI" id="CHEBI:29991"/>
        <dbReference type="EC" id="4.3.1.1"/>
    </reaction>
</comment>
<dbReference type="InterPro" id="IPR008948">
    <property type="entry name" value="L-Aspartase-like"/>
</dbReference>
<comment type="subcellular location">
    <subcellularLocation>
        <location evidence="4">Cytoplasm</location>
    </subcellularLocation>
</comment>
<feature type="active site" description="Proton donor/acceptor" evidence="4">
    <location>
        <position position="185"/>
    </location>
</feature>
<dbReference type="GO" id="GO:0005737">
    <property type="term" value="C:cytoplasm"/>
    <property type="evidence" value="ECO:0007669"/>
    <property type="project" value="UniProtKB-SubCell"/>
</dbReference>
<proteinExistence type="inferred from homology"/>
<evidence type="ECO:0000256" key="3">
    <source>
        <dbReference type="ARBA" id="ARBA00023239"/>
    </source>
</evidence>
<dbReference type="Gene3D" id="1.10.40.30">
    <property type="entry name" value="Fumarase/aspartase (C-terminal domain)"/>
    <property type="match status" value="1"/>
</dbReference>
<dbReference type="OrthoDB" id="9802809at2"/>
<evidence type="ECO:0000313" key="8">
    <source>
        <dbReference type="Proteomes" id="UP000003277"/>
    </source>
</evidence>
<protein>
    <recommendedName>
        <fullName evidence="4">Fumarate hydratase class II</fullName>
        <shortName evidence="4">Fumarase C</shortName>
        <ecNumber evidence="4">4.2.1.2</ecNumber>
    </recommendedName>
    <alternativeName>
        <fullName evidence="4">Aerobic fumarase</fullName>
    </alternativeName>
    <alternativeName>
        <fullName evidence="4">Iron-independent fumarase</fullName>
    </alternativeName>
</protein>
<evidence type="ECO:0000259" key="5">
    <source>
        <dbReference type="Pfam" id="PF00206"/>
    </source>
</evidence>
<comment type="similarity">
    <text evidence="2 4">Belongs to the class-II fumarase/aspartase family. Fumarase subfamily.</text>
</comment>